<protein>
    <submittedName>
        <fullName evidence="2">Uncharacterized protein</fullName>
    </submittedName>
</protein>
<name>A0A432MH21_9BACT</name>
<reference evidence="2 3" key="1">
    <citation type="submission" date="2018-12" db="EMBL/GenBank/DDBJ databases">
        <authorList>
            <person name="Toschakov S.V."/>
        </authorList>
    </citation>
    <scope>NUCLEOTIDE SEQUENCE [LARGE SCALE GENOMIC DNA]</scope>
    <source>
        <strain evidence="2 3">GM2012</strain>
    </source>
</reference>
<reference evidence="2 3" key="2">
    <citation type="submission" date="2019-01" db="EMBL/GenBank/DDBJ databases">
        <title>Tautonia sociabilis, a novel thermotolerant planctomycete of Isosphaeraceae family, isolated from a 4000 m deep subterranean habitat.</title>
        <authorList>
            <person name="Kovaleva O.L."/>
            <person name="Elcheninov A.G."/>
            <person name="Van Heerden E."/>
            <person name="Toshchakov S.V."/>
            <person name="Novikov A."/>
            <person name="Bonch-Osmolovskaya E.A."/>
            <person name="Kublanov I.V."/>
        </authorList>
    </citation>
    <scope>NUCLEOTIDE SEQUENCE [LARGE SCALE GENOMIC DNA]</scope>
    <source>
        <strain evidence="2 3">GM2012</strain>
    </source>
</reference>
<evidence type="ECO:0000313" key="3">
    <source>
        <dbReference type="Proteomes" id="UP000280296"/>
    </source>
</evidence>
<accession>A0A432MH21</accession>
<evidence type="ECO:0000313" key="2">
    <source>
        <dbReference type="EMBL" id="RUL86279.1"/>
    </source>
</evidence>
<dbReference type="OrthoDB" id="214926at2"/>
<evidence type="ECO:0000256" key="1">
    <source>
        <dbReference type="SAM" id="MobiDB-lite"/>
    </source>
</evidence>
<gene>
    <name evidence="2" type="ORF">TsocGM_16225</name>
</gene>
<proteinExistence type="predicted"/>
<dbReference type="AlphaFoldDB" id="A0A432MH21"/>
<feature type="region of interest" description="Disordered" evidence="1">
    <location>
        <begin position="93"/>
        <end position="112"/>
    </location>
</feature>
<dbReference type="RefSeq" id="WP_126726514.1">
    <property type="nucleotide sequence ID" value="NZ_RYZH01000032.1"/>
</dbReference>
<sequence>MIRDPNAPLPDPEETLVPRVFLREPGWKVGMKVGSEREFCHAIAPGDDAYHRLSDGELFVYSPEEKLCLPCAERRGLLHFEPKRLRNSMQTFEMGGPAQAGDTFKIVDPDDE</sequence>
<organism evidence="2 3">
    <name type="scientific">Tautonia sociabilis</name>
    <dbReference type="NCBI Taxonomy" id="2080755"/>
    <lineage>
        <taxon>Bacteria</taxon>
        <taxon>Pseudomonadati</taxon>
        <taxon>Planctomycetota</taxon>
        <taxon>Planctomycetia</taxon>
        <taxon>Isosphaerales</taxon>
        <taxon>Isosphaeraceae</taxon>
        <taxon>Tautonia</taxon>
    </lineage>
</organism>
<dbReference type="Proteomes" id="UP000280296">
    <property type="component" value="Unassembled WGS sequence"/>
</dbReference>
<keyword evidence="3" id="KW-1185">Reference proteome</keyword>
<dbReference type="EMBL" id="RYZH01000032">
    <property type="protein sequence ID" value="RUL86279.1"/>
    <property type="molecule type" value="Genomic_DNA"/>
</dbReference>
<comment type="caution">
    <text evidence="2">The sequence shown here is derived from an EMBL/GenBank/DDBJ whole genome shotgun (WGS) entry which is preliminary data.</text>
</comment>